<protein>
    <recommendedName>
        <fullName evidence="9">Phospholipid/glycerol acyltransferase domain-containing protein</fullName>
    </recommendedName>
</protein>
<evidence type="ECO:0000256" key="2">
    <source>
        <dbReference type="ARBA" id="ARBA00022679"/>
    </source>
</evidence>
<keyword evidence="2" id="KW-0808">Transferase</keyword>
<keyword evidence="7" id="KW-0012">Acyltransferase</keyword>
<proteinExistence type="predicted"/>
<keyword evidence="11" id="KW-1185">Reference proteome</keyword>
<dbReference type="AlphaFoldDB" id="A0A0H0XLM5"/>
<sequence length="251" mass="27701">MNQTIAHGEARIPPIGYLLIGLRLIGMLALLLVCVPLHYLWRLFGLDRMWPRVFLAGVGMCAGLQLRRHGKRVPGALLLSNHVSWLDILGLSHAANSAYVAQDGLAQFGFLKWMCSMNETVFIARDRRADVARQAQAIRAAMDHGGTLTLFPEGTTSDGTDLLPFKSSLLGALEPLPEGAVIQPVLLSYPEARDICWIGDEPGLDNFKRILARTRPIRLNVHFLSPLSGEELTNRKTMTAAARERISQAML</sequence>
<keyword evidence="6 8" id="KW-0472">Membrane</keyword>
<dbReference type="EMBL" id="LBHU01000002">
    <property type="protein sequence ID" value="KLI63493.1"/>
    <property type="molecule type" value="Genomic_DNA"/>
</dbReference>
<comment type="subcellular location">
    <subcellularLocation>
        <location evidence="1">Membrane</location>
    </subcellularLocation>
</comment>
<feature type="domain" description="Phospholipid/glycerol acyltransferase" evidence="9">
    <location>
        <begin position="76"/>
        <end position="190"/>
    </location>
</feature>
<dbReference type="PANTHER" id="PTHR23063">
    <property type="entry name" value="PHOSPHOLIPID ACYLTRANSFERASE"/>
    <property type="match status" value="1"/>
</dbReference>
<dbReference type="PATRIC" id="fig|874156.12.peg.1420"/>
<dbReference type="RefSeq" id="WP_047093307.1">
    <property type="nucleotide sequence ID" value="NZ_LBHU01000002.1"/>
</dbReference>
<evidence type="ECO:0000313" key="11">
    <source>
        <dbReference type="Proteomes" id="UP000053455"/>
    </source>
</evidence>
<dbReference type="Proteomes" id="UP000053455">
    <property type="component" value="Unassembled WGS sequence"/>
</dbReference>
<comment type="caution">
    <text evidence="10">The sequence shown here is derived from an EMBL/GenBank/DDBJ whole genome shotgun (WGS) entry which is preliminary data.</text>
</comment>
<dbReference type="PANTHER" id="PTHR23063:SF52">
    <property type="entry name" value="LYSOPHOSPHATIDYLCHOLINE ACYLTRANSFERASE"/>
    <property type="match status" value="1"/>
</dbReference>
<accession>A0A0H0XLM5</accession>
<evidence type="ECO:0000256" key="7">
    <source>
        <dbReference type="ARBA" id="ARBA00023315"/>
    </source>
</evidence>
<evidence type="ECO:0000313" key="10">
    <source>
        <dbReference type="EMBL" id="KLI63493.1"/>
    </source>
</evidence>
<feature type="transmembrane region" description="Helical" evidence="8">
    <location>
        <begin position="20"/>
        <end position="41"/>
    </location>
</feature>
<dbReference type="InterPro" id="IPR002123">
    <property type="entry name" value="Plipid/glycerol_acylTrfase"/>
</dbReference>
<dbReference type="Pfam" id="PF01553">
    <property type="entry name" value="Acyltransferase"/>
    <property type="match status" value="1"/>
</dbReference>
<gene>
    <name evidence="10" type="ORF">AAV99_06900</name>
</gene>
<evidence type="ECO:0000256" key="6">
    <source>
        <dbReference type="ARBA" id="ARBA00023136"/>
    </source>
</evidence>
<dbReference type="CDD" id="cd07989">
    <property type="entry name" value="LPLAT_AGPAT-like"/>
    <property type="match status" value="1"/>
</dbReference>
<evidence type="ECO:0000256" key="1">
    <source>
        <dbReference type="ARBA" id="ARBA00004370"/>
    </source>
</evidence>
<dbReference type="GO" id="GO:0016020">
    <property type="term" value="C:membrane"/>
    <property type="evidence" value="ECO:0007669"/>
    <property type="project" value="UniProtKB-SubCell"/>
</dbReference>
<dbReference type="SUPFAM" id="SSF69593">
    <property type="entry name" value="Glycerol-3-phosphate (1)-acyltransferase"/>
    <property type="match status" value="1"/>
</dbReference>
<evidence type="ECO:0000256" key="8">
    <source>
        <dbReference type="SAM" id="Phobius"/>
    </source>
</evidence>
<keyword evidence="5" id="KW-0443">Lipid metabolism</keyword>
<evidence type="ECO:0000256" key="4">
    <source>
        <dbReference type="ARBA" id="ARBA00022989"/>
    </source>
</evidence>
<dbReference type="STRING" id="874156.GCA_001021555_01940"/>
<dbReference type="GO" id="GO:0006629">
    <property type="term" value="P:lipid metabolic process"/>
    <property type="evidence" value="ECO:0007669"/>
    <property type="project" value="UniProtKB-KW"/>
</dbReference>
<dbReference type="GO" id="GO:0016746">
    <property type="term" value="F:acyltransferase activity"/>
    <property type="evidence" value="ECO:0007669"/>
    <property type="project" value="UniProtKB-KW"/>
</dbReference>
<evidence type="ECO:0000256" key="3">
    <source>
        <dbReference type="ARBA" id="ARBA00022692"/>
    </source>
</evidence>
<name>A0A0H0XLM5_9SPHN</name>
<dbReference type="SMART" id="SM00563">
    <property type="entry name" value="PlsC"/>
    <property type="match status" value="1"/>
</dbReference>
<keyword evidence="3 8" id="KW-0812">Transmembrane</keyword>
<evidence type="ECO:0000259" key="9">
    <source>
        <dbReference type="SMART" id="SM00563"/>
    </source>
</evidence>
<evidence type="ECO:0000256" key="5">
    <source>
        <dbReference type="ARBA" id="ARBA00023098"/>
    </source>
</evidence>
<reference evidence="10 11" key="1">
    <citation type="submission" date="2015-04" db="EMBL/GenBank/DDBJ databases">
        <title>The draft genome sequence of Erythrobacter marinus HWDM-33.</title>
        <authorList>
            <person name="Zhuang L."/>
            <person name="Liu Y."/>
            <person name="Shao Z."/>
        </authorList>
    </citation>
    <scope>NUCLEOTIDE SEQUENCE [LARGE SCALE GENOMIC DNA]</scope>
    <source>
        <strain evidence="10 11">HWDM-33</strain>
    </source>
</reference>
<organism evidence="10 11">
    <name type="scientific">Aurantiacibacter marinus</name>
    <dbReference type="NCBI Taxonomy" id="874156"/>
    <lineage>
        <taxon>Bacteria</taxon>
        <taxon>Pseudomonadati</taxon>
        <taxon>Pseudomonadota</taxon>
        <taxon>Alphaproteobacteria</taxon>
        <taxon>Sphingomonadales</taxon>
        <taxon>Erythrobacteraceae</taxon>
        <taxon>Aurantiacibacter</taxon>
    </lineage>
</organism>
<keyword evidence="4 8" id="KW-1133">Transmembrane helix</keyword>